<dbReference type="AlphaFoldDB" id="S2LG33"/>
<dbReference type="Gene3D" id="3.30.870.10">
    <property type="entry name" value="Endonuclease Chain A"/>
    <property type="match status" value="1"/>
</dbReference>
<dbReference type="EMBL" id="AGWJ02000023">
    <property type="protein sequence ID" value="EPC09041.1"/>
    <property type="molecule type" value="Genomic_DNA"/>
</dbReference>
<dbReference type="Pfam" id="PF00271">
    <property type="entry name" value="Helicase_C"/>
    <property type="match status" value="1"/>
</dbReference>
<dbReference type="Gene3D" id="3.40.50.300">
    <property type="entry name" value="P-loop containing nucleotide triphosphate hydrolases"/>
    <property type="match status" value="2"/>
</dbReference>
<dbReference type="Pfam" id="PF04851">
    <property type="entry name" value="ResIII"/>
    <property type="match status" value="1"/>
</dbReference>
<dbReference type="CDD" id="cd09204">
    <property type="entry name" value="PLDc_N_DEXD_b2"/>
    <property type="match status" value="1"/>
</dbReference>
<organism evidence="3 4">
    <name type="scientific">Fusobacterium ulcerans 12-1B</name>
    <dbReference type="NCBI Taxonomy" id="457404"/>
    <lineage>
        <taxon>Bacteria</taxon>
        <taxon>Fusobacteriati</taxon>
        <taxon>Fusobacteriota</taxon>
        <taxon>Fusobacteriia</taxon>
        <taxon>Fusobacteriales</taxon>
        <taxon>Fusobacteriaceae</taxon>
        <taxon>Fusobacterium</taxon>
    </lineage>
</organism>
<dbReference type="InterPro" id="IPR027417">
    <property type="entry name" value="P-loop_NTPase"/>
</dbReference>
<dbReference type="SUPFAM" id="SSF52540">
    <property type="entry name" value="P-loop containing nucleoside triphosphate hydrolases"/>
    <property type="match status" value="1"/>
</dbReference>
<name>S2LG33_9FUSO</name>
<dbReference type="PATRIC" id="fig|457404.5.peg.2581"/>
<dbReference type="SMART" id="SM00487">
    <property type="entry name" value="DEXDc"/>
    <property type="match status" value="1"/>
</dbReference>
<keyword evidence="4" id="KW-1185">Reference proteome</keyword>
<dbReference type="InterPro" id="IPR021835">
    <property type="entry name" value="DUF3427"/>
</dbReference>
<accession>S2LG33</accession>
<evidence type="ECO:0000259" key="2">
    <source>
        <dbReference type="PROSITE" id="PS51194"/>
    </source>
</evidence>
<sequence length="982" mass="114399">MEKLLYRFSSYHIFYKKVKLPIKFSCKMIKYSLDSVQTGGKNMETNLIESFKTSSINLNIESSKNFQHRLLCNKDEKIITTLRKELESCDEFIISVAFITEGGLALILEELKELENRNIKGKILTGDYLNFTEPKALKRLLNYKNIELKILSKEKFHAKGYFFRKDNLWTLVVGSSNLTQTALTVNFEWNLKVNSLENGKIAKDILSSFNDIFERLPKLDLEMIENYEKVYKLSKSYSKAQEKLQNPLFKKEIKPNIMQKEALDNLSELRENEKEGLLISATGTGKTYLSAFDVKKVKPEKMLFIAHRKTIIKKAKYTFESIISNKKMAIYGDEDISDADFIFAMVQTLNKKEHLDRFPKDYFNYIIIDEVHHSGAKTYQSVINYFKPDFLLGMTATPERSDDFDIYGLFNHNIAYEIRLYDALRENLLCPFHYFGISDITVNGECIDGKTSIKNLTLDQRIDHIIEKSRYYGYSGEKLHGLMFVSRVEEANILAEKLNEKGIKSIALTGDHGDNARENAIEKLEKGEVEYLITVDIFNEGVDIPCVNQVILLRPTESSIVYIQQLGRGLRKNENKEFVVVLDFIGNYEKNFLIPTAISQNNSFDKDFMKRFILNGTNMIPGESSISFEEIVKERIFENINKTNFSTKKNIEHDFELLEKQLGRIPLLNDFFVRNMIDPSVILKFKKDYDSVLKALRPDTEFGILSELEKNFLTFLSSFFTPAKRVHEMVILLEGIKESKISIEKIEEILEKEYKLKDQKENIENGIKHLSKEIFTSLSTTKGFEPILEKAGGEYQIDKNFKNGYKNNKYFRDLIDDLIKYNLAYVEKNYKQYGKDSIQKYKQYTKLEGFWQLNLDFNNGYQVSGYMVFEEAKKVVMFVTMEDSSIFDNKFLDQQRFPWFSKNNRCLSRNNKLTAEGKIAKNYYTLEIFVKKSSGESFYYLGQAEKVLKAKECFTEKGIPRVEYELKLKNEVPKDLFDYLMV</sequence>
<dbReference type="GO" id="GO:0005829">
    <property type="term" value="C:cytosol"/>
    <property type="evidence" value="ECO:0007669"/>
    <property type="project" value="TreeGrafter"/>
</dbReference>
<evidence type="ECO:0000313" key="3">
    <source>
        <dbReference type="EMBL" id="EPC09041.1"/>
    </source>
</evidence>
<protein>
    <recommendedName>
        <fullName evidence="5">Helicase C-terminal domain-containing protein</fullName>
    </recommendedName>
</protein>
<dbReference type="InterPro" id="IPR058403">
    <property type="entry name" value="DUF8090"/>
</dbReference>
<dbReference type="GO" id="GO:0003677">
    <property type="term" value="F:DNA binding"/>
    <property type="evidence" value="ECO:0007669"/>
    <property type="project" value="InterPro"/>
</dbReference>
<dbReference type="SMART" id="SM00490">
    <property type="entry name" value="HELICc"/>
    <property type="match status" value="1"/>
</dbReference>
<dbReference type="GO" id="GO:0005524">
    <property type="term" value="F:ATP binding"/>
    <property type="evidence" value="ECO:0007669"/>
    <property type="project" value="InterPro"/>
</dbReference>
<dbReference type="Pfam" id="PF11907">
    <property type="entry name" value="DUF3427"/>
    <property type="match status" value="1"/>
</dbReference>
<gene>
    <name evidence="3" type="ORF">HMPREF0402_04234</name>
</gene>
<evidence type="ECO:0000313" key="4">
    <source>
        <dbReference type="Proteomes" id="UP000003233"/>
    </source>
</evidence>
<dbReference type="CDD" id="cd18032">
    <property type="entry name" value="DEXHc_RE_I_III_res"/>
    <property type="match status" value="1"/>
</dbReference>
<dbReference type="Pfam" id="PF13091">
    <property type="entry name" value="PLDc_2"/>
    <property type="match status" value="1"/>
</dbReference>
<dbReference type="GO" id="GO:0016787">
    <property type="term" value="F:hydrolase activity"/>
    <property type="evidence" value="ECO:0007669"/>
    <property type="project" value="InterPro"/>
</dbReference>
<dbReference type="Pfam" id="PF26350">
    <property type="entry name" value="DUF8090"/>
    <property type="match status" value="1"/>
</dbReference>
<dbReference type="InterPro" id="IPR014001">
    <property type="entry name" value="Helicase_ATP-bd"/>
</dbReference>
<dbReference type="Proteomes" id="UP000003233">
    <property type="component" value="Unassembled WGS sequence"/>
</dbReference>
<dbReference type="InterPro" id="IPR006935">
    <property type="entry name" value="Helicase/UvrB_N"/>
</dbReference>
<feature type="domain" description="Helicase C-terminal" evidence="2">
    <location>
        <begin position="457"/>
        <end position="620"/>
    </location>
</feature>
<dbReference type="InterPro" id="IPR050742">
    <property type="entry name" value="Helicase_Restrict-Modif_Enz"/>
</dbReference>
<dbReference type="CDD" id="cd18799">
    <property type="entry name" value="SF2_C_EcoAI-like"/>
    <property type="match status" value="1"/>
</dbReference>
<evidence type="ECO:0008006" key="5">
    <source>
        <dbReference type="Google" id="ProtNLM"/>
    </source>
</evidence>
<comment type="caution">
    <text evidence="3">The sequence shown here is derived from an EMBL/GenBank/DDBJ whole genome shotgun (WGS) entry which is preliminary data.</text>
</comment>
<dbReference type="InterPro" id="IPR025202">
    <property type="entry name" value="PLD-like_dom"/>
</dbReference>
<proteinExistence type="predicted"/>
<dbReference type="PANTHER" id="PTHR47396">
    <property type="entry name" value="TYPE I RESTRICTION ENZYME ECOKI R PROTEIN"/>
    <property type="match status" value="1"/>
</dbReference>
<dbReference type="PROSITE" id="PS51192">
    <property type="entry name" value="HELICASE_ATP_BIND_1"/>
    <property type="match status" value="1"/>
</dbReference>
<dbReference type="PANTHER" id="PTHR47396:SF1">
    <property type="entry name" value="ATP-DEPENDENT HELICASE IRC3-RELATED"/>
    <property type="match status" value="1"/>
</dbReference>
<reference evidence="3 4" key="1">
    <citation type="submission" date="2012-07" db="EMBL/GenBank/DDBJ databases">
        <title>The Genome Sequence of Fusobacterium ulcerans 12_1B.</title>
        <authorList>
            <consortium name="The Broad Institute Genome Sequencing Platform"/>
            <person name="Earl A."/>
            <person name="Ward D."/>
            <person name="Feldgarden M."/>
            <person name="Gevers D."/>
            <person name="Strauss J."/>
            <person name="Ambrose C.E."/>
            <person name="Allen-Vercoe E."/>
            <person name="Walker B."/>
            <person name="Young S.K."/>
            <person name="Zeng Q."/>
            <person name="Gargeya S."/>
            <person name="Fitzgerald M."/>
            <person name="Haas B."/>
            <person name="Abouelleil A."/>
            <person name="Alvarado L."/>
            <person name="Arachchi H.M."/>
            <person name="Berlin A.M."/>
            <person name="Chapman S.B."/>
            <person name="Goldberg J."/>
            <person name="Griggs A."/>
            <person name="Gujja S."/>
            <person name="Hansen M."/>
            <person name="Howarth C."/>
            <person name="Imamovic A."/>
            <person name="Larimer J."/>
            <person name="McCowen C."/>
            <person name="Montmayeur A."/>
            <person name="Murphy C."/>
            <person name="Neiman D."/>
            <person name="Pearson M."/>
            <person name="Priest M."/>
            <person name="Roberts A."/>
            <person name="Saif S."/>
            <person name="Shea T."/>
            <person name="Sisk P."/>
            <person name="Sykes S."/>
            <person name="Wortman J."/>
            <person name="Nusbaum C."/>
            <person name="Birren B."/>
        </authorList>
    </citation>
    <scope>NUCLEOTIDE SEQUENCE [LARGE SCALE GENOMIC DNA]</scope>
    <source>
        <strain evidence="3 4">12_1B</strain>
    </source>
</reference>
<dbReference type="SUPFAM" id="SSF56024">
    <property type="entry name" value="Phospholipase D/nuclease"/>
    <property type="match status" value="1"/>
</dbReference>
<evidence type="ECO:0000259" key="1">
    <source>
        <dbReference type="PROSITE" id="PS51192"/>
    </source>
</evidence>
<feature type="domain" description="Helicase ATP-binding" evidence="1">
    <location>
        <begin position="267"/>
        <end position="416"/>
    </location>
</feature>
<dbReference type="PROSITE" id="PS51194">
    <property type="entry name" value="HELICASE_CTER"/>
    <property type="match status" value="1"/>
</dbReference>
<dbReference type="InterPro" id="IPR001650">
    <property type="entry name" value="Helicase_C-like"/>
</dbReference>
<dbReference type="HOGENOM" id="CLU_005588_1_0_0"/>